<accession>A0ACC3S5T5</accession>
<reference evidence="1" key="1">
    <citation type="submission" date="2024-02" db="EMBL/GenBank/DDBJ databases">
        <title>Metagenome Assembled Genome of Zalaria obscura JY119.</title>
        <authorList>
            <person name="Vighnesh L."/>
            <person name="Jagadeeshwari U."/>
            <person name="Venkata Ramana C."/>
            <person name="Sasikala C."/>
        </authorList>
    </citation>
    <scope>NUCLEOTIDE SEQUENCE</scope>
    <source>
        <strain evidence="1">JY119</strain>
    </source>
</reference>
<proteinExistence type="predicted"/>
<name>A0ACC3S5T5_9PEZI</name>
<comment type="caution">
    <text evidence="1">The sequence shown here is derived from an EMBL/GenBank/DDBJ whole genome shotgun (WGS) entry which is preliminary data.</text>
</comment>
<protein>
    <submittedName>
        <fullName evidence="1">Uncharacterized protein</fullName>
    </submittedName>
</protein>
<organism evidence="1 2">
    <name type="scientific">Zalaria obscura</name>
    <dbReference type="NCBI Taxonomy" id="2024903"/>
    <lineage>
        <taxon>Eukaryota</taxon>
        <taxon>Fungi</taxon>
        <taxon>Dikarya</taxon>
        <taxon>Ascomycota</taxon>
        <taxon>Pezizomycotina</taxon>
        <taxon>Dothideomycetes</taxon>
        <taxon>Dothideomycetidae</taxon>
        <taxon>Dothideales</taxon>
        <taxon>Zalariaceae</taxon>
        <taxon>Zalaria</taxon>
    </lineage>
</organism>
<evidence type="ECO:0000313" key="1">
    <source>
        <dbReference type="EMBL" id="KAK8195914.1"/>
    </source>
</evidence>
<dbReference type="EMBL" id="JAMKPW020000042">
    <property type="protein sequence ID" value="KAK8195914.1"/>
    <property type="molecule type" value="Genomic_DNA"/>
</dbReference>
<keyword evidence="2" id="KW-1185">Reference proteome</keyword>
<evidence type="ECO:0000313" key="2">
    <source>
        <dbReference type="Proteomes" id="UP001320706"/>
    </source>
</evidence>
<dbReference type="Proteomes" id="UP001320706">
    <property type="component" value="Unassembled WGS sequence"/>
</dbReference>
<sequence>MAQTNRGLACIRTRPSGPVHSDIAESQRTNIDSVSGVGPCGSIVLEGRNKASKAANTPSTTSATAGSSTKNVSSSEDKATPNNPSNQASTHSKLAEPTREALDSHLIATPKAASVPLASDCSDAQRCASAVATSNSITRESQDYTKRSAAMAQSSGIAYAQVCGSIADLEIQTPQDLSALRSTTQKDKAIKYGHATLPDVSHKRKAAMTSMMTPMPKRAKRDSSPLKSRKTIIVGGGMIGLALARELAISAKAKRSRNEITVIEIGSTVFALASGNNAGIISTEDLPTQLHNMGELSCDAWLEMLNSKSTCAAVGYEEREVVIATSREPKEAHNIPGTLPSDGWFKVVQGRRASKGWSVGGFGSHDCAVQLVGLAKYNELDDLTVEGAMLLAASSMACGVSSQGVSEGSQLVFIE</sequence>
<gene>
    <name evidence="1" type="ORF">M8818_007065</name>
</gene>